<comment type="caution">
    <text evidence="7">The sequence shown here is derived from an EMBL/GenBank/DDBJ whole genome shotgun (WGS) entry which is preliminary data.</text>
</comment>
<evidence type="ECO:0000259" key="6">
    <source>
        <dbReference type="SMART" id="SM00827"/>
    </source>
</evidence>
<proteinExistence type="inferred from homology"/>
<name>A0A644ZID4_9ZZZZ</name>
<dbReference type="InterPro" id="IPR016035">
    <property type="entry name" value="Acyl_Trfase/lysoPLipase"/>
</dbReference>
<dbReference type="Gene3D" id="3.30.70.250">
    <property type="entry name" value="Malonyl-CoA ACP transacylase, ACP-binding"/>
    <property type="match status" value="1"/>
</dbReference>
<dbReference type="EMBL" id="VSSQ01009018">
    <property type="protein sequence ID" value="MPM40487.1"/>
    <property type="molecule type" value="Genomic_DNA"/>
</dbReference>
<dbReference type="InterPro" id="IPR024925">
    <property type="entry name" value="Malonyl_CoA-ACP_transAc"/>
</dbReference>
<dbReference type="GO" id="GO:0005829">
    <property type="term" value="C:cytosol"/>
    <property type="evidence" value="ECO:0007669"/>
    <property type="project" value="TreeGrafter"/>
</dbReference>
<dbReference type="InterPro" id="IPR016036">
    <property type="entry name" value="Malonyl_transacylase_ACP-bd"/>
</dbReference>
<evidence type="ECO:0000256" key="5">
    <source>
        <dbReference type="ARBA" id="ARBA00048462"/>
    </source>
</evidence>
<dbReference type="SUPFAM" id="SSF55048">
    <property type="entry name" value="Probable ACP-binding domain of malonyl-CoA ACP transacylase"/>
    <property type="match status" value="1"/>
</dbReference>
<evidence type="ECO:0000313" key="7">
    <source>
        <dbReference type="EMBL" id="MPM40487.1"/>
    </source>
</evidence>
<gene>
    <name evidence="7" type="primary">fabD_26</name>
    <name evidence="7" type="ORF">SDC9_87131</name>
</gene>
<evidence type="ECO:0000256" key="2">
    <source>
        <dbReference type="ARBA" id="ARBA00013258"/>
    </source>
</evidence>
<evidence type="ECO:0000256" key="4">
    <source>
        <dbReference type="ARBA" id="ARBA00023315"/>
    </source>
</evidence>
<organism evidence="7">
    <name type="scientific">bioreactor metagenome</name>
    <dbReference type="NCBI Taxonomy" id="1076179"/>
    <lineage>
        <taxon>unclassified sequences</taxon>
        <taxon>metagenomes</taxon>
        <taxon>ecological metagenomes</taxon>
    </lineage>
</organism>
<dbReference type="Pfam" id="PF00698">
    <property type="entry name" value="Acyl_transf_1"/>
    <property type="match status" value="1"/>
</dbReference>
<accession>A0A644ZID4</accession>
<feature type="domain" description="Malonyl-CoA:ACP transacylase (MAT)" evidence="6">
    <location>
        <begin position="7"/>
        <end position="289"/>
    </location>
</feature>
<dbReference type="PANTHER" id="PTHR42681:SF1">
    <property type="entry name" value="MALONYL-COA-ACYL CARRIER PROTEIN TRANSACYLASE, MITOCHONDRIAL"/>
    <property type="match status" value="1"/>
</dbReference>
<dbReference type="InterPro" id="IPR050858">
    <property type="entry name" value="Mal-CoA-ACP_Trans/PKS_FabD"/>
</dbReference>
<dbReference type="Gene3D" id="3.40.366.10">
    <property type="entry name" value="Malonyl-Coenzyme A Acyl Carrier Protein, domain 2"/>
    <property type="match status" value="1"/>
</dbReference>
<protein>
    <recommendedName>
        <fullName evidence="2">[acyl-carrier-protein] S-malonyltransferase</fullName>
        <ecNumber evidence="2">2.3.1.39</ecNumber>
    </recommendedName>
</protein>
<comment type="similarity">
    <text evidence="1">Belongs to the FabD family.</text>
</comment>
<dbReference type="GO" id="GO:0004314">
    <property type="term" value="F:[acyl-carrier-protein] S-malonyltransferase activity"/>
    <property type="evidence" value="ECO:0007669"/>
    <property type="project" value="UniProtKB-EC"/>
</dbReference>
<dbReference type="InterPro" id="IPR014043">
    <property type="entry name" value="Acyl_transferase_dom"/>
</dbReference>
<dbReference type="AlphaFoldDB" id="A0A644ZID4"/>
<reference evidence="7" key="1">
    <citation type="submission" date="2019-08" db="EMBL/GenBank/DDBJ databases">
        <authorList>
            <person name="Kucharzyk K."/>
            <person name="Murdoch R.W."/>
            <person name="Higgins S."/>
            <person name="Loffler F."/>
        </authorList>
    </citation>
    <scope>NUCLEOTIDE SEQUENCE</scope>
</reference>
<dbReference type="GO" id="GO:0006633">
    <property type="term" value="P:fatty acid biosynthetic process"/>
    <property type="evidence" value="ECO:0007669"/>
    <property type="project" value="TreeGrafter"/>
</dbReference>
<sequence>MGSIAFVFSGQGAQYSGMGKDLYDNVPVAAEIFKRLDGIRPGTSIQCFEGSKEELSQTENTQPCMFALELAAAAALEAAGIKCSMTAGFSLGEISALTYSKAISLDDGFRLVCLRGKFMQDASEGVDGGMAAVIKLEASTVEELCSRYEHVYPVNYNCPGQISVSGLKSELADFSIDVKNAGGRAVPIRVNGVFHSPFMEDAAKKLGEALEGFEISTPKITLYSDYTADIYDNDYKTLLSKQICSPVRWQSIIENMIEKGIDTFIEIGPGKTLCGLISKINSEVRTFNVEDSESLNKTVREVL</sequence>
<dbReference type="SMART" id="SM00827">
    <property type="entry name" value="PKS_AT"/>
    <property type="match status" value="1"/>
</dbReference>
<dbReference type="InterPro" id="IPR001227">
    <property type="entry name" value="Ac_transferase_dom_sf"/>
</dbReference>
<dbReference type="PANTHER" id="PTHR42681">
    <property type="entry name" value="MALONYL-COA-ACYL CARRIER PROTEIN TRANSACYLASE, MITOCHONDRIAL"/>
    <property type="match status" value="1"/>
</dbReference>
<dbReference type="SUPFAM" id="SSF52151">
    <property type="entry name" value="FabD/lysophospholipase-like"/>
    <property type="match status" value="1"/>
</dbReference>
<evidence type="ECO:0000256" key="3">
    <source>
        <dbReference type="ARBA" id="ARBA00022679"/>
    </source>
</evidence>
<comment type="catalytic activity">
    <reaction evidence="5">
        <text>holo-[ACP] + malonyl-CoA = malonyl-[ACP] + CoA</text>
        <dbReference type="Rhea" id="RHEA:41792"/>
        <dbReference type="Rhea" id="RHEA-COMP:9623"/>
        <dbReference type="Rhea" id="RHEA-COMP:9685"/>
        <dbReference type="ChEBI" id="CHEBI:57287"/>
        <dbReference type="ChEBI" id="CHEBI:57384"/>
        <dbReference type="ChEBI" id="CHEBI:64479"/>
        <dbReference type="ChEBI" id="CHEBI:78449"/>
        <dbReference type="EC" id="2.3.1.39"/>
    </reaction>
</comment>
<evidence type="ECO:0000256" key="1">
    <source>
        <dbReference type="ARBA" id="ARBA00008217"/>
    </source>
</evidence>
<dbReference type="PIRSF" id="PIRSF000446">
    <property type="entry name" value="Mct"/>
    <property type="match status" value="1"/>
</dbReference>
<dbReference type="EC" id="2.3.1.39" evidence="2"/>
<keyword evidence="3 7" id="KW-0808">Transferase</keyword>
<keyword evidence="4 7" id="KW-0012">Acyltransferase</keyword>